<feature type="transmembrane region" description="Helical" evidence="1">
    <location>
        <begin position="79"/>
        <end position="97"/>
    </location>
</feature>
<keyword evidence="3" id="KW-1185">Reference proteome</keyword>
<feature type="transmembrane region" description="Helical" evidence="1">
    <location>
        <begin position="12"/>
        <end position="35"/>
    </location>
</feature>
<comment type="caution">
    <text evidence="2">The sequence shown here is derived from an EMBL/GenBank/DDBJ whole genome shotgun (WGS) entry which is preliminary data.</text>
</comment>
<keyword evidence="1" id="KW-1133">Transmembrane helix</keyword>
<reference evidence="3" key="1">
    <citation type="journal article" date="2019" name="Int. J. Syst. Evol. Microbiol.">
        <title>The Global Catalogue of Microorganisms (GCM) 10K type strain sequencing project: providing services to taxonomists for standard genome sequencing and annotation.</title>
        <authorList>
            <consortium name="The Broad Institute Genomics Platform"/>
            <consortium name="The Broad Institute Genome Sequencing Center for Infectious Disease"/>
            <person name="Wu L."/>
            <person name="Ma J."/>
        </authorList>
    </citation>
    <scope>NUCLEOTIDE SEQUENCE [LARGE SCALE GENOMIC DNA]</scope>
    <source>
        <strain evidence="3">CGMCC 4.7242</strain>
    </source>
</reference>
<protein>
    <recommendedName>
        <fullName evidence="4">DUF4175 domain-containing protein</fullName>
    </recommendedName>
</protein>
<organism evidence="2 3">
    <name type="scientific">Halodurantibacterium flavum</name>
    <dbReference type="NCBI Taxonomy" id="1382802"/>
    <lineage>
        <taxon>Bacteria</taxon>
        <taxon>Pseudomonadati</taxon>
        <taxon>Pseudomonadota</taxon>
        <taxon>Alphaproteobacteria</taxon>
        <taxon>Rhodobacterales</taxon>
        <taxon>Paracoccaceae</taxon>
        <taxon>Halodurantibacterium</taxon>
    </lineage>
</organism>
<dbReference type="EMBL" id="JBHUGH010000004">
    <property type="protein sequence ID" value="MFD1911829.1"/>
    <property type="molecule type" value="Genomic_DNA"/>
</dbReference>
<evidence type="ECO:0000256" key="1">
    <source>
        <dbReference type="SAM" id="Phobius"/>
    </source>
</evidence>
<name>A0ABW4S367_9RHOB</name>
<dbReference type="RefSeq" id="WP_390260148.1">
    <property type="nucleotide sequence ID" value="NZ_JBHUGH010000004.1"/>
</dbReference>
<dbReference type="Proteomes" id="UP001597353">
    <property type="component" value="Unassembled WGS sequence"/>
</dbReference>
<accession>A0ABW4S367</accession>
<evidence type="ECO:0008006" key="4">
    <source>
        <dbReference type="Google" id="ProtNLM"/>
    </source>
</evidence>
<keyword evidence="1" id="KW-0472">Membrane</keyword>
<evidence type="ECO:0000313" key="2">
    <source>
        <dbReference type="EMBL" id="MFD1911829.1"/>
    </source>
</evidence>
<gene>
    <name evidence="2" type="ORF">ACFSGJ_06320</name>
</gene>
<proteinExistence type="predicted"/>
<feature type="transmembrane region" description="Helical" evidence="1">
    <location>
        <begin position="47"/>
        <end position="72"/>
    </location>
</feature>
<sequence length="146" mass="14968">MIILGTFMSVAAIGAMCWLLFTLAVFALPFATGLWTGLWAYDVGAGWFGSILIGGFAAGLTLAVGQALLALIPFVWARLLIVAAFVAPAAIAGYHAILGIVRLTMPSETWQVVFAVVGAVAVGITAFTRVVGMAAPGPSDGTPARS</sequence>
<feature type="transmembrane region" description="Helical" evidence="1">
    <location>
        <begin position="109"/>
        <end position="127"/>
    </location>
</feature>
<evidence type="ECO:0000313" key="3">
    <source>
        <dbReference type="Proteomes" id="UP001597353"/>
    </source>
</evidence>
<keyword evidence="1" id="KW-0812">Transmembrane</keyword>